<proteinExistence type="predicted"/>
<name>A0ABQ3N6N4_9BACI</name>
<gene>
    <name evidence="3" type="ORF">AM1BK_41410</name>
</gene>
<evidence type="ECO:0000256" key="1">
    <source>
        <dbReference type="SAM" id="Phobius"/>
    </source>
</evidence>
<keyword evidence="1" id="KW-0812">Transmembrane</keyword>
<keyword evidence="1" id="KW-0472">Membrane</keyword>
<dbReference type="PANTHER" id="PTHR36834:SF1">
    <property type="entry name" value="INTEGRAL MEMBRANE PROTEIN"/>
    <property type="match status" value="1"/>
</dbReference>
<organism evidence="3 4">
    <name type="scientific">Neobacillus kokaensis</name>
    <dbReference type="NCBI Taxonomy" id="2759023"/>
    <lineage>
        <taxon>Bacteria</taxon>
        <taxon>Bacillati</taxon>
        <taxon>Bacillota</taxon>
        <taxon>Bacilli</taxon>
        <taxon>Bacillales</taxon>
        <taxon>Bacillaceae</taxon>
        <taxon>Neobacillus</taxon>
    </lineage>
</organism>
<dbReference type="InterPro" id="IPR006976">
    <property type="entry name" value="VanZ-like"/>
</dbReference>
<keyword evidence="4" id="KW-1185">Reference proteome</keyword>
<dbReference type="EMBL" id="BNDS01000025">
    <property type="protein sequence ID" value="GHI00599.1"/>
    <property type="molecule type" value="Genomic_DNA"/>
</dbReference>
<evidence type="ECO:0000259" key="2">
    <source>
        <dbReference type="Pfam" id="PF04892"/>
    </source>
</evidence>
<dbReference type="RefSeq" id="WP_191276146.1">
    <property type="nucleotide sequence ID" value="NZ_BNDS01000025.1"/>
</dbReference>
<feature type="transmembrane region" description="Helical" evidence="1">
    <location>
        <begin position="69"/>
        <end position="90"/>
    </location>
</feature>
<feature type="transmembrane region" description="Helical" evidence="1">
    <location>
        <begin position="7"/>
        <end position="29"/>
    </location>
</feature>
<feature type="transmembrane region" description="Helical" evidence="1">
    <location>
        <begin position="102"/>
        <end position="125"/>
    </location>
</feature>
<evidence type="ECO:0000313" key="3">
    <source>
        <dbReference type="EMBL" id="GHI00599.1"/>
    </source>
</evidence>
<sequence>MKILIKTVLTIVLFLYLAILTKLVLFKYVQVSEIIQSFTFINNEHFLRAHNFIPFKTIYYYLFLADINLIIRIENIVGNVIGFAPFGFILPLLANRFQKLKVVILATFFLSLTYELMQLIFTFGSFDVDDLILNTIGGVIGFIPIKIFLKLVGSRRKRGGKVNEVF</sequence>
<protein>
    <recommendedName>
        <fullName evidence="2">VanZ-like domain-containing protein</fullName>
    </recommendedName>
</protein>
<dbReference type="Proteomes" id="UP000637074">
    <property type="component" value="Unassembled WGS sequence"/>
</dbReference>
<accession>A0ABQ3N6N4</accession>
<feature type="transmembrane region" description="Helical" evidence="1">
    <location>
        <begin position="131"/>
        <end position="149"/>
    </location>
</feature>
<dbReference type="InterPro" id="IPR053150">
    <property type="entry name" value="Teicoplanin_resist-assoc"/>
</dbReference>
<feature type="domain" description="VanZ-like" evidence="2">
    <location>
        <begin position="14"/>
        <end position="148"/>
    </location>
</feature>
<reference evidence="3 4" key="1">
    <citation type="journal article" date="2022" name="Int. J. Syst. Evol. Microbiol.">
        <title>Neobacillus kokaensis sp. nov., isolated from soil.</title>
        <authorList>
            <person name="Yuki K."/>
            <person name="Matsubara H."/>
            <person name="Yamaguchi S."/>
        </authorList>
    </citation>
    <scope>NUCLEOTIDE SEQUENCE [LARGE SCALE GENOMIC DNA]</scope>
    <source>
        <strain evidence="3 4">LOB 377</strain>
    </source>
</reference>
<dbReference type="Pfam" id="PF04892">
    <property type="entry name" value="VanZ"/>
    <property type="match status" value="1"/>
</dbReference>
<keyword evidence="1" id="KW-1133">Transmembrane helix</keyword>
<comment type="caution">
    <text evidence="3">The sequence shown here is derived from an EMBL/GenBank/DDBJ whole genome shotgun (WGS) entry which is preliminary data.</text>
</comment>
<dbReference type="PANTHER" id="PTHR36834">
    <property type="entry name" value="MEMBRANE PROTEIN-RELATED"/>
    <property type="match status" value="1"/>
</dbReference>
<evidence type="ECO:0000313" key="4">
    <source>
        <dbReference type="Proteomes" id="UP000637074"/>
    </source>
</evidence>